<protein>
    <submittedName>
        <fullName evidence="2">Uncharacterized protein</fullName>
    </submittedName>
</protein>
<dbReference type="EMBL" id="JAPUFD010000005">
    <property type="protein sequence ID" value="MDI1487579.1"/>
    <property type="molecule type" value="Genomic_DNA"/>
</dbReference>
<evidence type="ECO:0000313" key="3">
    <source>
        <dbReference type="Proteomes" id="UP001161017"/>
    </source>
</evidence>
<comment type="caution">
    <text evidence="2">The sequence shown here is derived from an EMBL/GenBank/DDBJ whole genome shotgun (WGS) entry which is preliminary data.</text>
</comment>
<name>A0AA43QLL4_9LECA</name>
<gene>
    <name evidence="2" type="ORF">OHK93_006849</name>
</gene>
<accession>A0AA43QLL4</accession>
<dbReference type="Proteomes" id="UP001161017">
    <property type="component" value="Unassembled WGS sequence"/>
</dbReference>
<organism evidence="2 3">
    <name type="scientific">Ramalina farinacea</name>
    <dbReference type="NCBI Taxonomy" id="258253"/>
    <lineage>
        <taxon>Eukaryota</taxon>
        <taxon>Fungi</taxon>
        <taxon>Dikarya</taxon>
        <taxon>Ascomycota</taxon>
        <taxon>Pezizomycotina</taxon>
        <taxon>Lecanoromycetes</taxon>
        <taxon>OSLEUM clade</taxon>
        <taxon>Lecanoromycetidae</taxon>
        <taxon>Lecanorales</taxon>
        <taxon>Lecanorineae</taxon>
        <taxon>Ramalinaceae</taxon>
        <taxon>Ramalina</taxon>
    </lineage>
</organism>
<dbReference type="InterPro" id="IPR032675">
    <property type="entry name" value="LRR_dom_sf"/>
</dbReference>
<keyword evidence="3" id="KW-1185">Reference proteome</keyword>
<feature type="region of interest" description="Disordered" evidence="1">
    <location>
        <begin position="382"/>
        <end position="406"/>
    </location>
</feature>
<evidence type="ECO:0000313" key="2">
    <source>
        <dbReference type="EMBL" id="MDI1487579.1"/>
    </source>
</evidence>
<proteinExistence type="predicted"/>
<evidence type="ECO:0000256" key="1">
    <source>
        <dbReference type="SAM" id="MobiDB-lite"/>
    </source>
</evidence>
<dbReference type="AlphaFoldDB" id="A0AA43QLL4"/>
<sequence>MTAGYPQMDRFRWELYRCAIRPFHFEDSKTRNEMDWIWQFCDDSIVMALLFYLAPRLRDLEWQAHEFSQKLLMRFLSSKVEGRPGHSTHFLSRLTSVRLSPAHNDNYLLSRGDSRQPHKLLTIAVVCMFLPLPSMRKVSCARVSAIHMYGEGKPKFPLPGSSTVRELKLDESTIIVKKGDWLYKTIAAMKSLETLQFTPDESDYSDFAAVLTVLAETQSKSLKKLKLWVYTEYSGLSEDVDVSDTKPVNVLLGFANLRYLDIDIDFLSDLRQASKIDGQPLAMTLPSGIEHLKLRLLHIGQLDLGMQGLEDTIRQKPSTLLRLNTLHLECHWNACDGSAYDDMWAILSLIRTLYDRCKADNVTLLVTAADGEIDCEDLYHPNSEVESEDGTQDHGMEASTPQQGCS</sequence>
<reference evidence="2" key="1">
    <citation type="journal article" date="2023" name="Genome Biol. Evol.">
        <title>First Whole Genome Sequence and Flow Cytometry Genome Size Data for the Lichen-Forming Fungus Ramalina farinacea (Ascomycota).</title>
        <authorList>
            <person name="Llewellyn T."/>
            <person name="Mian S."/>
            <person name="Hill R."/>
            <person name="Leitch I.J."/>
            <person name="Gaya E."/>
        </authorList>
    </citation>
    <scope>NUCLEOTIDE SEQUENCE</scope>
    <source>
        <strain evidence="2">LIQ254RAFAR</strain>
    </source>
</reference>
<dbReference type="Gene3D" id="3.80.10.10">
    <property type="entry name" value="Ribonuclease Inhibitor"/>
    <property type="match status" value="1"/>
</dbReference>